<feature type="transmembrane region" description="Helical" evidence="8">
    <location>
        <begin position="261"/>
        <end position="279"/>
    </location>
</feature>
<dbReference type="PANTHER" id="PTHR23502:SF132">
    <property type="entry name" value="POLYAMINE TRANSPORTER 2-RELATED"/>
    <property type="match status" value="1"/>
</dbReference>
<keyword evidence="11" id="KW-1185">Reference proteome</keyword>
<sequence length="372" mass="41052">MAFTSVSVDIYLPAIPMMSDKLNGEAELSVGAFLIGFSLAGLIWGPISDMIGRKKPLIIGVLIFIIGSAGCAISTSINELIAWRIIQAIGASTGPMLARAMVRDMYNKTKGASVMSMIFFVMAIAPILGPVIGGWVIKFYTWNMLFWLLFVFGVVIFFLVLFIPETLNPEKKQNNLKTAFLNYTWLLKNKPFMRYCICVMFFYTGLYVFVIGSAHIYINTYGISEQEYGYYFAINIIGIMLSSLANRLLVKKFCLDSILKVALSISLMGAIALVFSAFLDLGLLAIVISVFFIFSLNGIIVPCIIAQALDKATHIAGLASALIGSLQYASGIFSSILFVLIKHNNVTQFCIMIFTFIVLACLSIFTKVKFKL</sequence>
<evidence type="ECO:0000256" key="2">
    <source>
        <dbReference type="ARBA" id="ARBA00006236"/>
    </source>
</evidence>
<protein>
    <submittedName>
        <fullName evidence="10">Bicyclomycin resistance protein</fullName>
    </submittedName>
</protein>
<keyword evidence="7 8" id="KW-0472">Membrane</keyword>
<comment type="similarity">
    <text evidence="2">Belongs to the major facilitator superfamily. Bcr/CmlA family.</text>
</comment>
<dbReference type="EMBL" id="CAJHOF010000011">
    <property type="protein sequence ID" value="CAD7288940.1"/>
    <property type="molecule type" value="Genomic_DNA"/>
</dbReference>
<dbReference type="Gene3D" id="1.20.1720.10">
    <property type="entry name" value="Multidrug resistance protein D"/>
    <property type="match status" value="1"/>
</dbReference>
<feature type="transmembrane region" description="Helical" evidence="8">
    <location>
        <begin position="230"/>
        <end position="249"/>
    </location>
</feature>
<evidence type="ECO:0000256" key="3">
    <source>
        <dbReference type="ARBA" id="ARBA00022448"/>
    </source>
</evidence>
<dbReference type="PROSITE" id="PS50850">
    <property type="entry name" value="MFS"/>
    <property type="match status" value="1"/>
</dbReference>
<evidence type="ECO:0000259" key="9">
    <source>
        <dbReference type="PROSITE" id="PS50850"/>
    </source>
</evidence>
<dbReference type="InterPro" id="IPR004812">
    <property type="entry name" value="Efflux_drug-R_Bcr/CmlA"/>
</dbReference>
<keyword evidence="6 8" id="KW-1133">Transmembrane helix</keyword>
<dbReference type="InterPro" id="IPR020846">
    <property type="entry name" value="MFS_dom"/>
</dbReference>
<dbReference type="Pfam" id="PF07690">
    <property type="entry name" value="MFS_1"/>
    <property type="match status" value="1"/>
</dbReference>
<feature type="domain" description="Major facilitator superfamily (MFS) profile" evidence="9">
    <location>
        <begin position="1"/>
        <end position="372"/>
    </location>
</feature>
<feature type="transmembrane region" description="Helical" evidence="8">
    <location>
        <begin position="26"/>
        <end position="45"/>
    </location>
</feature>
<comment type="subcellular location">
    <subcellularLocation>
        <location evidence="1">Cell membrane</location>
        <topology evidence="1">Multi-pass membrane protein</topology>
    </subcellularLocation>
</comment>
<evidence type="ECO:0000256" key="8">
    <source>
        <dbReference type="SAM" id="Phobius"/>
    </source>
</evidence>
<gene>
    <name evidence="10" type="primary">bcr</name>
    <name evidence="10" type="ORF">LMG7974_01251</name>
</gene>
<accession>A0ABM8Q7L1</accession>
<feature type="transmembrane region" description="Helical" evidence="8">
    <location>
        <begin position="318"/>
        <end position="340"/>
    </location>
</feature>
<evidence type="ECO:0000256" key="7">
    <source>
        <dbReference type="ARBA" id="ARBA00023136"/>
    </source>
</evidence>
<dbReference type="Proteomes" id="UP000789803">
    <property type="component" value="Unassembled WGS sequence"/>
</dbReference>
<feature type="transmembrane region" description="Helical" evidence="8">
    <location>
        <begin position="144"/>
        <end position="163"/>
    </location>
</feature>
<feature type="transmembrane region" description="Helical" evidence="8">
    <location>
        <begin position="285"/>
        <end position="306"/>
    </location>
</feature>
<dbReference type="PANTHER" id="PTHR23502">
    <property type="entry name" value="MAJOR FACILITATOR SUPERFAMILY"/>
    <property type="match status" value="1"/>
</dbReference>
<dbReference type="CDD" id="cd17320">
    <property type="entry name" value="MFS_MdfA_MDR_like"/>
    <property type="match status" value="1"/>
</dbReference>
<dbReference type="SUPFAM" id="SSF103473">
    <property type="entry name" value="MFS general substrate transporter"/>
    <property type="match status" value="1"/>
</dbReference>
<dbReference type="NCBIfam" id="TIGR00710">
    <property type="entry name" value="efflux_Bcr_CflA"/>
    <property type="match status" value="1"/>
</dbReference>
<feature type="transmembrane region" description="Helical" evidence="8">
    <location>
        <begin position="81"/>
        <end position="102"/>
    </location>
</feature>
<feature type="transmembrane region" description="Helical" evidence="8">
    <location>
        <begin position="346"/>
        <end position="365"/>
    </location>
</feature>
<evidence type="ECO:0000256" key="1">
    <source>
        <dbReference type="ARBA" id="ARBA00004651"/>
    </source>
</evidence>
<keyword evidence="5 8" id="KW-0812">Transmembrane</keyword>
<name>A0ABM8Q7L1_9BACT</name>
<dbReference type="InterPro" id="IPR011701">
    <property type="entry name" value="MFS"/>
</dbReference>
<evidence type="ECO:0000313" key="11">
    <source>
        <dbReference type="Proteomes" id="UP000789803"/>
    </source>
</evidence>
<feature type="transmembrane region" description="Helical" evidence="8">
    <location>
        <begin position="57"/>
        <end position="75"/>
    </location>
</feature>
<keyword evidence="4" id="KW-1003">Cell membrane</keyword>
<organism evidence="10 11">
    <name type="scientific">Campylobacter majalis</name>
    <dbReference type="NCBI Taxonomy" id="2790656"/>
    <lineage>
        <taxon>Bacteria</taxon>
        <taxon>Pseudomonadati</taxon>
        <taxon>Campylobacterota</taxon>
        <taxon>Epsilonproteobacteria</taxon>
        <taxon>Campylobacterales</taxon>
        <taxon>Campylobacteraceae</taxon>
        <taxon>Campylobacter</taxon>
    </lineage>
</organism>
<dbReference type="InterPro" id="IPR036259">
    <property type="entry name" value="MFS_trans_sf"/>
</dbReference>
<evidence type="ECO:0000256" key="6">
    <source>
        <dbReference type="ARBA" id="ARBA00022989"/>
    </source>
</evidence>
<evidence type="ECO:0000256" key="5">
    <source>
        <dbReference type="ARBA" id="ARBA00022692"/>
    </source>
</evidence>
<keyword evidence="3" id="KW-0813">Transport</keyword>
<evidence type="ECO:0000313" key="10">
    <source>
        <dbReference type="EMBL" id="CAD7288940.1"/>
    </source>
</evidence>
<reference evidence="10 11" key="1">
    <citation type="submission" date="2020-11" db="EMBL/GenBank/DDBJ databases">
        <authorList>
            <person name="Peeters C."/>
        </authorList>
    </citation>
    <scope>NUCLEOTIDE SEQUENCE [LARGE SCALE GENOMIC DNA]</scope>
    <source>
        <strain evidence="10 11">LMG 7974</strain>
    </source>
</reference>
<evidence type="ECO:0000256" key="4">
    <source>
        <dbReference type="ARBA" id="ARBA00022475"/>
    </source>
</evidence>
<feature type="transmembrane region" description="Helical" evidence="8">
    <location>
        <begin position="114"/>
        <end position="138"/>
    </location>
</feature>
<comment type="caution">
    <text evidence="10">The sequence shown here is derived from an EMBL/GenBank/DDBJ whole genome shotgun (WGS) entry which is preliminary data.</text>
</comment>
<feature type="transmembrane region" description="Helical" evidence="8">
    <location>
        <begin position="195"/>
        <end position="218"/>
    </location>
</feature>
<proteinExistence type="inferred from homology"/>